<protein>
    <recommendedName>
        <fullName evidence="4">Gas vesicle protein</fullName>
    </recommendedName>
</protein>
<dbReference type="OrthoDB" id="2139646at2"/>
<dbReference type="RefSeq" id="WP_010770157.1">
    <property type="nucleotide sequence ID" value="NZ_ASWE01000001.1"/>
</dbReference>
<sequence>MIKNFMKGLLFGSLTGAAAGLLFAPNSGKKTREKIISEIDETTNLTLDVNESLAQFKEALIVTKETAAELLPVFQSGIEKDIENFQFQAEPRIAKIQEQIDKLSDELTQLTDEFSETQESDNPTQRFHLNRPK</sequence>
<proteinExistence type="predicted"/>
<evidence type="ECO:0008006" key="4">
    <source>
        <dbReference type="Google" id="ProtNLM"/>
    </source>
</evidence>
<dbReference type="InterPro" id="IPR052928">
    <property type="entry name" value="Desiccation-related_membrane"/>
</dbReference>
<dbReference type="Proteomes" id="UP000013785">
    <property type="component" value="Unassembled WGS sequence"/>
</dbReference>
<keyword evidence="3" id="KW-1185">Reference proteome</keyword>
<feature type="region of interest" description="Disordered" evidence="1">
    <location>
        <begin position="113"/>
        <end position="133"/>
    </location>
</feature>
<accession>R3W152</accession>
<dbReference type="PANTHER" id="PTHR35792:SF1">
    <property type="entry name" value="SLL0268 PROTEIN"/>
    <property type="match status" value="1"/>
</dbReference>
<evidence type="ECO:0000313" key="3">
    <source>
        <dbReference type="Proteomes" id="UP000013785"/>
    </source>
</evidence>
<reference evidence="2 3" key="1">
    <citation type="submission" date="2013-02" db="EMBL/GenBank/DDBJ databases">
        <title>The Genome Sequence of Enterococcus phoeniculicola BAA-412.</title>
        <authorList>
            <consortium name="The Broad Institute Genome Sequencing Platform"/>
            <consortium name="The Broad Institute Genome Sequencing Center for Infectious Disease"/>
            <person name="Earl A.M."/>
            <person name="Gilmore M.S."/>
            <person name="Lebreton F."/>
            <person name="Walker B."/>
            <person name="Young S.K."/>
            <person name="Zeng Q."/>
            <person name="Gargeya S."/>
            <person name="Fitzgerald M."/>
            <person name="Haas B."/>
            <person name="Abouelleil A."/>
            <person name="Alvarado L."/>
            <person name="Arachchi H.M."/>
            <person name="Berlin A.M."/>
            <person name="Chapman S.B."/>
            <person name="Dewar J."/>
            <person name="Goldberg J."/>
            <person name="Griggs A."/>
            <person name="Gujja S."/>
            <person name="Hansen M."/>
            <person name="Howarth C."/>
            <person name="Imamovic A."/>
            <person name="Larimer J."/>
            <person name="McCowan C."/>
            <person name="Murphy C."/>
            <person name="Neiman D."/>
            <person name="Pearson M."/>
            <person name="Priest M."/>
            <person name="Roberts A."/>
            <person name="Saif S."/>
            <person name="Shea T."/>
            <person name="Sisk P."/>
            <person name="Sykes S."/>
            <person name="Wortman J."/>
            <person name="Nusbaum C."/>
            <person name="Birren B."/>
        </authorList>
    </citation>
    <scope>NUCLEOTIDE SEQUENCE [LARGE SCALE GENOMIC DNA]</scope>
    <source>
        <strain evidence="2 3">ATCC BAA-412</strain>
    </source>
</reference>
<dbReference type="InterPro" id="IPR024623">
    <property type="entry name" value="YtxH"/>
</dbReference>
<dbReference type="PATRIC" id="fig|1158610.3.peg.3526"/>
<dbReference type="PANTHER" id="PTHR35792">
    <property type="entry name" value="GENERAL STRESS PROTEIN"/>
    <property type="match status" value="1"/>
</dbReference>
<dbReference type="EMBL" id="AJAT01000022">
    <property type="protein sequence ID" value="EOL41196.1"/>
    <property type="molecule type" value="Genomic_DNA"/>
</dbReference>
<comment type="caution">
    <text evidence="2">The sequence shown here is derived from an EMBL/GenBank/DDBJ whole genome shotgun (WGS) entry which is preliminary data.</text>
</comment>
<dbReference type="Pfam" id="PF12732">
    <property type="entry name" value="YtxH"/>
    <property type="match status" value="1"/>
</dbReference>
<organism evidence="2 3">
    <name type="scientific">Enterococcus phoeniculicola ATCC BAA-412</name>
    <dbReference type="NCBI Taxonomy" id="1158610"/>
    <lineage>
        <taxon>Bacteria</taxon>
        <taxon>Bacillati</taxon>
        <taxon>Bacillota</taxon>
        <taxon>Bacilli</taxon>
        <taxon>Lactobacillales</taxon>
        <taxon>Enterococcaceae</taxon>
        <taxon>Enterococcus</taxon>
    </lineage>
</organism>
<dbReference type="eggNOG" id="COG4980">
    <property type="taxonomic scope" value="Bacteria"/>
</dbReference>
<evidence type="ECO:0000256" key="1">
    <source>
        <dbReference type="SAM" id="MobiDB-lite"/>
    </source>
</evidence>
<dbReference type="HOGENOM" id="CLU_105320_2_1_9"/>
<name>R3W152_9ENTE</name>
<gene>
    <name evidence="2" type="ORF">UC3_03527</name>
</gene>
<dbReference type="AlphaFoldDB" id="R3W152"/>
<evidence type="ECO:0000313" key="2">
    <source>
        <dbReference type="EMBL" id="EOL41196.1"/>
    </source>
</evidence>
<dbReference type="STRING" id="154621.RV11_GL001824"/>